<feature type="transmembrane region" description="Helical" evidence="1">
    <location>
        <begin position="20"/>
        <end position="40"/>
    </location>
</feature>
<evidence type="ECO:0000256" key="1">
    <source>
        <dbReference type="SAM" id="Phobius"/>
    </source>
</evidence>
<keyword evidence="1" id="KW-1133">Transmembrane helix</keyword>
<evidence type="ECO:0000313" key="2">
    <source>
        <dbReference type="EMBL" id="KAG7354902.1"/>
    </source>
</evidence>
<name>A0A9K3L3Q0_9STRA</name>
<dbReference type="AlphaFoldDB" id="A0A9K3L3Q0"/>
<evidence type="ECO:0000313" key="3">
    <source>
        <dbReference type="Proteomes" id="UP000693970"/>
    </source>
</evidence>
<keyword evidence="3" id="KW-1185">Reference proteome</keyword>
<dbReference type="Proteomes" id="UP000693970">
    <property type="component" value="Unassembled WGS sequence"/>
</dbReference>
<reference evidence="2" key="1">
    <citation type="journal article" date="2021" name="Sci. Rep.">
        <title>Diploid genomic architecture of Nitzschia inconspicua, an elite biomass production diatom.</title>
        <authorList>
            <person name="Oliver A."/>
            <person name="Podell S."/>
            <person name="Pinowska A."/>
            <person name="Traller J.C."/>
            <person name="Smith S.R."/>
            <person name="McClure R."/>
            <person name="Beliaev A."/>
            <person name="Bohutskyi P."/>
            <person name="Hill E.A."/>
            <person name="Rabines A."/>
            <person name="Zheng H."/>
            <person name="Allen L.Z."/>
            <person name="Kuo A."/>
            <person name="Grigoriev I.V."/>
            <person name="Allen A.E."/>
            <person name="Hazlebeck D."/>
            <person name="Allen E.E."/>
        </authorList>
    </citation>
    <scope>NUCLEOTIDE SEQUENCE</scope>
    <source>
        <strain evidence="2">Hildebrandi</strain>
    </source>
</reference>
<keyword evidence="1" id="KW-0472">Membrane</keyword>
<protein>
    <submittedName>
        <fullName evidence="2">Uncharacterized protein</fullName>
    </submittedName>
</protein>
<gene>
    <name evidence="2" type="ORF">IV203_004258</name>
</gene>
<accession>A0A9K3L3Q0</accession>
<organism evidence="2 3">
    <name type="scientific">Nitzschia inconspicua</name>
    <dbReference type="NCBI Taxonomy" id="303405"/>
    <lineage>
        <taxon>Eukaryota</taxon>
        <taxon>Sar</taxon>
        <taxon>Stramenopiles</taxon>
        <taxon>Ochrophyta</taxon>
        <taxon>Bacillariophyta</taxon>
        <taxon>Bacillariophyceae</taxon>
        <taxon>Bacillariophycidae</taxon>
        <taxon>Bacillariales</taxon>
        <taxon>Bacillariaceae</taxon>
        <taxon>Nitzschia</taxon>
    </lineage>
</organism>
<dbReference type="OrthoDB" id="40970at2759"/>
<reference evidence="2" key="2">
    <citation type="submission" date="2021-04" db="EMBL/GenBank/DDBJ databases">
        <authorList>
            <person name="Podell S."/>
        </authorList>
    </citation>
    <scope>NUCLEOTIDE SEQUENCE</scope>
    <source>
        <strain evidence="2">Hildebrandi</strain>
    </source>
</reference>
<dbReference type="EMBL" id="JAGRRH010000016">
    <property type="protein sequence ID" value="KAG7354902.1"/>
    <property type="molecule type" value="Genomic_DNA"/>
</dbReference>
<comment type="caution">
    <text evidence="2">The sequence shown here is derived from an EMBL/GenBank/DDBJ whole genome shotgun (WGS) entry which is preliminary data.</text>
</comment>
<keyword evidence="1" id="KW-0812">Transmembrane</keyword>
<proteinExistence type="predicted"/>
<sequence length="450" mass="51182">MVTITRDKGLKRSHATLCRLMQGFLVVLFFVMVSMILLGWDLNDAFNYSAQPFSSSISIRDMVASDYSNGSPRTSSCLVEPVKSPTAMIAERQANDGTIPHPQNSSTATVMAMATGYRLDEYKRFVGSLRKSGYQGHIILAVSPKLEPETEKYFISRNVDYRKVQYVNCSHPIISPGETKNSHDKELVTCVHPYPSLKHRWARFPLLRDYLRDCVTCTGPVLITDMRDTAFQRDPFGPEAPVVPPNTLQVFQEHYTMRTTHWLVNWPVKDCKGVQYDEPMLCSGTTIGTRSAMLEYLRVMHVEMDEWMKDPKCCCFKTNGDDQSIHNYLFYSGKLDHIAVAIPNRVGLVNTVGVQASMIFTNHVANQRKALEAAGEKADDAHMVAFDLTADKRYDRNGGNWLGLHYGMTDEAGYLVNFDGSRSFVIHQIDRFGFHYMYWLQDNKEKFVDE</sequence>